<feature type="compositionally biased region" description="Polar residues" evidence="1">
    <location>
        <begin position="1"/>
        <end position="11"/>
    </location>
</feature>
<comment type="caution">
    <text evidence="2">The sequence shown here is derived from an EMBL/GenBank/DDBJ whole genome shotgun (WGS) entry which is preliminary data.</text>
</comment>
<protein>
    <recommendedName>
        <fullName evidence="4">Ada DNA repair metal-binding domain-containing protein</fullName>
    </recommendedName>
</protein>
<reference evidence="2 3" key="1">
    <citation type="submission" date="2018-06" db="EMBL/GenBank/DDBJ databases">
        <title>Genome conservation of Clostridium tetani.</title>
        <authorList>
            <person name="Bruggemann H."/>
            <person name="Popoff M.R."/>
        </authorList>
    </citation>
    <scope>NUCLEOTIDE SEQUENCE [LARGE SCALE GENOMIC DNA]</scope>
    <source>
        <strain evidence="2 3">63.05</strain>
    </source>
</reference>
<dbReference type="EMBL" id="QMAU01000046">
    <property type="protein sequence ID" value="RXI53069.1"/>
    <property type="molecule type" value="Genomic_DNA"/>
</dbReference>
<evidence type="ECO:0000256" key="1">
    <source>
        <dbReference type="SAM" id="MobiDB-lite"/>
    </source>
</evidence>
<dbReference type="SUPFAM" id="SSF57884">
    <property type="entry name" value="Ada DNA repair protein, N-terminal domain (N-Ada 10)"/>
    <property type="match status" value="1"/>
</dbReference>
<name>A0ABY0EMS2_CLOTA</name>
<organism evidence="2 3">
    <name type="scientific">Clostridium tetani</name>
    <dbReference type="NCBI Taxonomy" id="1513"/>
    <lineage>
        <taxon>Bacteria</taxon>
        <taxon>Bacillati</taxon>
        <taxon>Bacillota</taxon>
        <taxon>Clostridia</taxon>
        <taxon>Eubacteriales</taxon>
        <taxon>Clostridiaceae</taxon>
        <taxon>Clostridium</taxon>
    </lineage>
</organism>
<feature type="compositionally biased region" description="Polar residues" evidence="1">
    <location>
        <begin position="90"/>
        <end position="104"/>
    </location>
</feature>
<feature type="region of interest" description="Disordered" evidence="1">
    <location>
        <begin position="1"/>
        <end position="104"/>
    </location>
</feature>
<evidence type="ECO:0000313" key="2">
    <source>
        <dbReference type="EMBL" id="RXI53069.1"/>
    </source>
</evidence>
<gene>
    <name evidence="2" type="ORF">DP131_11465</name>
</gene>
<dbReference type="Gene3D" id="3.40.10.10">
    <property type="entry name" value="DNA Methylphosphotriester Repair Domain"/>
    <property type="match status" value="1"/>
</dbReference>
<evidence type="ECO:0008006" key="4">
    <source>
        <dbReference type="Google" id="ProtNLM"/>
    </source>
</evidence>
<accession>A0ABY0EMS2</accession>
<dbReference type="RefSeq" id="WP_048481151.1">
    <property type="nucleotide sequence ID" value="NZ_CASHSW010000023.1"/>
</dbReference>
<dbReference type="InterPro" id="IPR035451">
    <property type="entry name" value="Ada-like_dom_sf"/>
</dbReference>
<sequence>MNKLQSKSVQVYRTDENGTIVATSNGKEIKFNCDPGTYNAGENKKKENSVQAIKSSKSTNSSNNTKINSSNNNTKSSSSNNTSKSVTNSALSQSNEQTIYVTNTEGKYHRGGCQYLRKSQIPMNESDAINQGYAPCNKCRP</sequence>
<proteinExistence type="predicted"/>
<feature type="compositionally biased region" description="Low complexity" evidence="1">
    <location>
        <begin position="54"/>
        <end position="89"/>
    </location>
</feature>
<dbReference type="Proteomes" id="UP000290273">
    <property type="component" value="Unassembled WGS sequence"/>
</dbReference>
<evidence type="ECO:0000313" key="3">
    <source>
        <dbReference type="Proteomes" id="UP000290273"/>
    </source>
</evidence>